<proteinExistence type="predicted"/>
<evidence type="ECO:0000313" key="3">
    <source>
        <dbReference type="Proteomes" id="UP000277212"/>
    </source>
</evidence>
<sequence>MSQDQQHQGNFPPKDTGASNDPKGKGKAAEGEGSGSLVDRIQASGRLALNAFGTGPDLTGQQPAGKGSAGTSSIDRVSSGAGEASSHRLRSAAPGESLRSQAHSESTASAQAFNDFVSAGSTLGVEDLNHPHHVQHQNLHDPFSSTGAAVAEQERLDGAAVVSLLDGPSDELDAVLLGAEDPEAEDDALTPEAAAKLREALFPANSSSSRPRWDDLLNFNPDFLTKPGPLAEAEMQLHLGTTDSAEARSNWLQLWGNVLTGYTDHVWGDLEPLAAEARREIEQLKTRDPEVPGPPPETKALDRLRQILGHVRGF</sequence>
<protein>
    <submittedName>
        <fullName evidence="2">Uncharacterized protein</fullName>
    </submittedName>
</protein>
<dbReference type="STRING" id="2010991.A0A3M2RPF3"/>
<feature type="region of interest" description="Disordered" evidence="1">
    <location>
        <begin position="1"/>
        <end position="107"/>
    </location>
</feature>
<dbReference type="EMBL" id="NKUJ01000362">
    <property type="protein sequence ID" value="RMJ07144.1"/>
    <property type="molecule type" value="Genomic_DNA"/>
</dbReference>
<accession>A0A3M2RPF3</accession>
<dbReference type="OrthoDB" id="5337545at2759"/>
<gene>
    <name evidence="2" type="ORF">CDV36_013255</name>
</gene>
<dbReference type="AlphaFoldDB" id="A0A3M2RPF3"/>
<feature type="compositionally biased region" description="Polar residues" evidence="1">
    <location>
        <begin position="98"/>
        <end position="107"/>
    </location>
</feature>
<evidence type="ECO:0000256" key="1">
    <source>
        <dbReference type="SAM" id="MobiDB-lite"/>
    </source>
</evidence>
<keyword evidence="3" id="KW-1185">Reference proteome</keyword>
<dbReference type="Proteomes" id="UP000277212">
    <property type="component" value="Unassembled WGS sequence"/>
</dbReference>
<comment type="caution">
    <text evidence="2">The sequence shown here is derived from an EMBL/GenBank/DDBJ whole genome shotgun (WGS) entry which is preliminary data.</text>
</comment>
<name>A0A3M2RPF3_9HYPO</name>
<reference evidence="2 3" key="1">
    <citation type="submission" date="2017-06" db="EMBL/GenBank/DDBJ databases">
        <title>Comparative genomic analysis of Ambrosia Fusariam Clade fungi.</title>
        <authorList>
            <person name="Stajich J.E."/>
            <person name="Carrillo J."/>
            <person name="Kijimoto T."/>
            <person name="Eskalen A."/>
            <person name="O'Donnell K."/>
            <person name="Kasson M."/>
        </authorList>
    </citation>
    <scope>NUCLEOTIDE SEQUENCE [LARGE SCALE GENOMIC DNA]</scope>
    <source>
        <strain evidence="2">UCR3666</strain>
    </source>
</reference>
<evidence type="ECO:0000313" key="2">
    <source>
        <dbReference type="EMBL" id="RMJ07144.1"/>
    </source>
</evidence>
<organism evidence="2 3">
    <name type="scientific">Fusarium kuroshium</name>
    <dbReference type="NCBI Taxonomy" id="2010991"/>
    <lineage>
        <taxon>Eukaryota</taxon>
        <taxon>Fungi</taxon>
        <taxon>Dikarya</taxon>
        <taxon>Ascomycota</taxon>
        <taxon>Pezizomycotina</taxon>
        <taxon>Sordariomycetes</taxon>
        <taxon>Hypocreomycetidae</taxon>
        <taxon>Hypocreales</taxon>
        <taxon>Nectriaceae</taxon>
        <taxon>Fusarium</taxon>
        <taxon>Fusarium solani species complex</taxon>
    </lineage>
</organism>